<dbReference type="InterPro" id="IPR011712">
    <property type="entry name" value="Sig_transdc_His_kin_sub3_dim/P"/>
</dbReference>
<dbReference type="GO" id="GO:0016301">
    <property type="term" value="F:kinase activity"/>
    <property type="evidence" value="ECO:0007669"/>
    <property type="project" value="UniProtKB-KW"/>
</dbReference>
<comment type="catalytic activity">
    <reaction evidence="1">
        <text>ATP + protein L-histidine = ADP + protein N-phospho-L-histidine.</text>
        <dbReference type="EC" id="2.7.13.3"/>
    </reaction>
</comment>
<evidence type="ECO:0000256" key="1">
    <source>
        <dbReference type="ARBA" id="ARBA00000085"/>
    </source>
</evidence>
<evidence type="ECO:0000259" key="11">
    <source>
        <dbReference type="Pfam" id="PF07730"/>
    </source>
</evidence>
<evidence type="ECO:0000313" key="12">
    <source>
        <dbReference type="EMBL" id="GAA4058330.1"/>
    </source>
</evidence>
<dbReference type="EC" id="2.7.13.3" evidence="2"/>
<feature type="region of interest" description="Disordered" evidence="9">
    <location>
        <begin position="1"/>
        <end position="27"/>
    </location>
</feature>
<protein>
    <recommendedName>
        <fullName evidence="2">histidine kinase</fullName>
        <ecNumber evidence="2">2.7.13.3</ecNumber>
    </recommendedName>
</protein>
<keyword evidence="8" id="KW-0902">Two-component regulatory system</keyword>
<evidence type="ECO:0000256" key="8">
    <source>
        <dbReference type="ARBA" id="ARBA00023012"/>
    </source>
</evidence>
<dbReference type="Proteomes" id="UP001500683">
    <property type="component" value="Unassembled WGS sequence"/>
</dbReference>
<keyword evidence="5" id="KW-0547">Nucleotide-binding</keyword>
<evidence type="ECO:0000256" key="6">
    <source>
        <dbReference type="ARBA" id="ARBA00022777"/>
    </source>
</evidence>
<evidence type="ECO:0000256" key="4">
    <source>
        <dbReference type="ARBA" id="ARBA00022679"/>
    </source>
</evidence>
<keyword evidence="13" id="KW-1185">Reference proteome</keyword>
<evidence type="ECO:0000256" key="5">
    <source>
        <dbReference type="ARBA" id="ARBA00022741"/>
    </source>
</evidence>
<keyword evidence="7" id="KW-0067">ATP-binding</keyword>
<evidence type="ECO:0000256" key="7">
    <source>
        <dbReference type="ARBA" id="ARBA00022840"/>
    </source>
</evidence>
<feature type="transmembrane region" description="Helical" evidence="10">
    <location>
        <begin position="115"/>
        <end position="142"/>
    </location>
</feature>
<evidence type="ECO:0000256" key="9">
    <source>
        <dbReference type="SAM" id="MobiDB-lite"/>
    </source>
</evidence>
<evidence type="ECO:0000256" key="10">
    <source>
        <dbReference type="SAM" id="Phobius"/>
    </source>
</evidence>
<dbReference type="CDD" id="cd16917">
    <property type="entry name" value="HATPase_UhpB-NarQ-NarX-like"/>
    <property type="match status" value="1"/>
</dbReference>
<dbReference type="Gene3D" id="3.30.565.10">
    <property type="entry name" value="Histidine kinase-like ATPase, C-terminal domain"/>
    <property type="match status" value="1"/>
</dbReference>
<evidence type="ECO:0000256" key="3">
    <source>
        <dbReference type="ARBA" id="ARBA00022553"/>
    </source>
</evidence>
<evidence type="ECO:0000313" key="13">
    <source>
        <dbReference type="Proteomes" id="UP001500683"/>
    </source>
</evidence>
<feature type="transmembrane region" description="Helical" evidence="10">
    <location>
        <begin position="162"/>
        <end position="187"/>
    </location>
</feature>
<sequence length="443" mass="46190">MSTSADRAGVDVDGAAPPPPQRRRGPFPRLLRTSARTLAGLCLGAVSAVVELVLLAVAGPLVVCALAFSRGRRPVPRVVTGAATALTGLERRRLTVFLGHEQPAGYEPVRALVYLLLRVPVGLLGGIILTLTTYGAGAMTALVFSWSVSGDYLDHIPPEPGIVAYMLVMAAVLLFLAVQGLIGVAVLERGVARRCLGPSPLEQYERRIAQLAVSRAAVVEAVDDERRRIERDLHDGVQQRLVALGMLIGRARRAGDAERTRELLRQAHEESQRALGDLREVAWRVYPAALDREGLRAALETVAERSSVPVTIDYDVAGRPPHAVETAAYFVVCEAVTNAAKHSGASRVTVRVADGPTGEAAGGVVGGVAGAAGAMRTLRDDAAETGSNGMIFVRVEDDGAGGADPAGTGLAGLARRVAALDGAFAVDSPSGGPTVIRAALPCG</sequence>
<dbReference type="SUPFAM" id="SSF55874">
    <property type="entry name" value="ATPase domain of HSP90 chaperone/DNA topoisomerase II/histidine kinase"/>
    <property type="match status" value="1"/>
</dbReference>
<dbReference type="Gene3D" id="1.20.5.1930">
    <property type="match status" value="1"/>
</dbReference>
<dbReference type="PANTHER" id="PTHR24421:SF10">
    <property type="entry name" value="NITRATE_NITRITE SENSOR PROTEIN NARQ"/>
    <property type="match status" value="1"/>
</dbReference>
<keyword evidence="3" id="KW-0597">Phosphoprotein</keyword>
<accession>A0ABP7V2X3</accession>
<dbReference type="PANTHER" id="PTHR24421">
    <property type="entry name" value="NITRATE/NITRITE SENSOR PROTEIN NARX-RELATED"/>
    <property type="match status" value="1"/>
</dbReference>
<feature type="domain" description="Signal transduction histidine kinase subgroup 3 dimerisation and phosphoacceptor" evidence="11">
    <location>
        <begin position="225"/>
        <end position="289"/>
    </location>
</feature>
<dbReference type="InterPro" id="IPR036890">
    <property type="entry name" value="HATPase_C_sf"/>
</dbReference>
<keyword evidence="4" id="KW-0808">Transferase</keyword>
<keyword evidence="10" id="KW-0812">Transmembrane</keyword>
<keyword evidence="10" id="KW-1133">Transmembrane helix</keyword>
<organism evidence="12 13">
    <name type="scientific">Actinomadura miaoliensis</name>
    <dbReference type="NCBI Taxonomy" id="430685"/>
    <lineage>
        <taxon>Bacteria</taxon>
        <taxon>Bacillati</taxon>
        <taxon>Actinomycetota</taxon>
        <taxon>Actinomycetes</taxon>
        <taxon>Streptosporangiales</taxon>
        <taxon>Thermomonosporaceae</taxon>
        <taxon>Actinomadura</taxon>
    </lineage>
</organism>
<name>A0ABP7V2X3_9ACTN</name>
<reference evidence="13" key="1">
    <citation type="journal article" date="2019" name="Int. J. Syst. Evol. Microbiol.">
        <title>The Global Catalogue of Microorganisms (GCM) 10K type strain sequencing project: providing services to taxonomists for standard genome sequencing and annotation.</title>
        <authorList>
            <consortium name="The Broad Institute Genomics Platform"/>
            <consortium name="The Broad Institute Genome Sequencing Center for Infectious Disease"/>
            <person name="Wu L."/>
            <person name="Ma J."/>
        </authorList>
    </citation>
    <scope>NUCLEOTIDE SEQUENCE [LARGE SCALE GENOMIC DNA]</scope>
    <source>
        <strain evidence="13">JCM 16702</strain>
    </source>
</reference>
<keyword evidence="10" id="KW-0472">Membrane</keyword>
<comment type="caution">
    <text evidence="12">The sequence shown here is derived from an EMBL/GenBank/DDBJ whole genome shotgun (WGS) entry which is preliminary data.</text>
</comment>
<proteinExistence type="predicted"/>
<dbReference type="Pfam" id="PF07730">
    <property type="entry name" value="HisKA_3"/>
    <property type="match status" value="1"/>
</dbReference>
<feature type="compositionally biased region" description="Low complexity" evidence="9">
    <location>
        <begin position="1"/>
        <end position="15"/>
    </location>
</feature>
<evidence type="ECO:0000256" key="2">
    <source>
        <dbReference type="ARBA" id="ARBA00012438"/>
    </source>
</evidence>
<gene>
    <name evidence="12" type="ORF">GCM10022214_08090</name>
</gene>
<dbReference type="EMBL" id="BAAAZG010000001">
    <property type="protein sequence ID" value="GAA4058330.1"/>
    <property type="molecule type" value="Genomic_DNA"/>
</dbReference>
<feature type="transmembrane region" description="Helical" evidence="10">
    <location>
        <begin position="38"/>
        <end position="68"/>
    </location>
</feature>
<keyword evidence="6 12" id="KW-0418">Kinase</keyword>
<dbReference type="InterPro" id="IPR050482">
    <property type="entry name" value="Sensor_HK_TwoCompSys"/>
</dbReference>
<dbReference type="RefSeq" id="WP_344940732.1">
    <property type="nucleotide sequence ID" value="NZ_BAAAZG010000001.1"/>
</dbReference>